<dbReference type="Gene3D" id="3.30.565.10">
    <property type="entry name" value="Histidine kinase-like ATPase, C-terminal domain"/>
    <property type="match status" value="1"/>
</dbReference>
<evidence type="ECO:0000313" key="3">
    <source>
        <dbReference type="EMBL" id="UQS25312.1"/>
    </source>
</evidence>
<dbReference type="EMBL" id="CP091196">
    <property type="protein sequence ID" value="UQS25312.1"/>
    <property type="molecule type" value="Genomic_DNA"/>
</dbReference>
<dbReference type="Proteomes" id="UP000830158">
    <property type="component" value="Chromosome"/>
</dbReference>
<dbReference type="Pfam" id="PF13581">
    <property type="entry name" value="HATPase_c_2"/>
    <property type="match status" value="1"/>
</dbReference>
<dbReference type="InterPro" id="IPR003594">
    <property type="entry name" value="HATPase_dom"/>
</dbReference>
<dbReference type="RefSeq" id="WP_094002599.1">
    <property type="nucleotide sequence ID" value="NZ_CP091196.1"/>
</dbReference>
<feature type="domain" description="Histidine kinase/HSP90-like ATPase" evidence="2">
    <location>
        <begin position="23"/>
        <end position="135"/>
    </location>
</feature>
<evidence type="ECO:0000313" key="4">
    <source>
        <dbReference type="Proteomes" id="UP000830158"/>
    </source>
</evidence>
<dbReference type="SUPFAM" id="SSF55874">
    <property type="entry name" value="ATPase domain of HSP90 chaperone/DNA topoisomerase II/histidine kinase"/>
    <property type="match status" value="1"/>
</dbReference>
<reference evidence="3" key="1">
    <citation type="submission" date="2022-01" db="EMBL/GenBank/DDBJ databases">
        <title>PSI-footprinting approach for the identification of protein synthesis inhibitor producers.</title>
        <authorList>
            <person name="Handel F."/>
            <person name="Kulik A."/>
            <person name="Wex K.W."/>
            <person name="Berscheid A."/>
            <person name="Saur J.S."/>
            <person name="Winkler A."/>
            <person name="Wibberg D."/>
            <person name="Kalinowski J."/>
            <person name="Broetz-Oesterhelt H."/>
            <person name="Mast Y."/>
        </authorList>
    </citation>
    <scope>NUCLEOTIDE SEQUENCE</scope>
    <source>
        <strain evidence="3">KNN 49.3e</strain>
    </source>
</reference>
<dbReference type="PANTHER" id="PTHR35526">
    <property type="entry name" value="ANTI-SIGMA-F FACTOR RSBW-RELATED"/>
    <property type="match status" value="1"/>
</dbReference>
<evidence type="ECO:0000256" key="1">
    <source>
        <dbReference type="ARBA" id="ARBA00022527"/>
    </source>
</evidence>
<keyword evidence="1" id="KW-0808">Transferase</keyword>
<sequence>MALDAVDEPGRRSGEALVREVTAVAAQATILRRVLLGWVRGRGLPPELAADLELAAYEAMANVVDHAYPDGTHGTMTVTARHDPGAIVVCVADTGRWRDGLSDPLRGRGLPLIRALAPEVTVTSTSTGTTVTMTWPWKAA</sequence>
<dbReference type="InterPro" id="IPR036890">
    <property type="entry name" value="HATPase_C_sf"/>
</dbReference>
<keyword evidence="1" id="KW-0723">Serine/threonine-protein kinase</keyword>
<keyword evidence="1" id="KW-0418">Kinase</keyword>
<proteinExistence type="predicted"/>
<dbReference type="CDD" id="cd16936">
    <property type="entry name" value="HATPase_RsbW-like"/>
    <property type="match status" value="1"/>
</dbReference>
<name>A0ABY4NYZ3_9PSEU</name>
<keyword evidence="3" id="KW-0067">ATP-binding</keyword>
<evidence type="ECO:0000259" key="2">
    <source>
        <dbReference type="Pfam" id="PF13581"/>
    </source>
</evidence>
<dbReference type="PANTHER" id="PTHR35526:SF3">
    <property type="entry name" value="ANTI-SIGMA-F FACTOR RSBW"/>
    <property type="match status" value="1"/>
</dbReference>
<dbReference type="GO" id="GO:0005524">
    <property type="term" value="F:ATP binding"/>
    <property type="evidence" value="ECO:0007669"/>
    <property type="project" value="UniProtKB-KW"/>
</dbReference>
<keyword evidence="3" id="KW-0547">Nucleotide-binding</keyword>
<gene>
    <name evidence="3" type="ORF">L1857_22135</name>
</gene>
<dbReference type="InterPro" id="IPR050267">
    <property type="entry name" value="Anti-sigma-factor_SerPK"/>
</dbReference>
<keyword evidence="4" id="KW-1185">Reference proteome</keyword>
<accession>A0ABY4NYZ3</accession>
<protein>
    <submittedName>
        <fullName evidence="3">ATP-binding protein</fullName>
    </submittedName>
</protein>
<organism evidence="3 4">
    <name type="scientific">Amycolatopsis thermalba</name>
    <dbReference type="NCBI Taxonomy" id="944492"/>
    <lineage>
        <taxon>Bacteria</taxon>
        <taxon>Bacillati</taxon>
        <taxon>Actinomycetota</taxon>
        <taxon>Actinomycetes</taxon>
        <taxon>Pseudonocardiales</taxon>
        <taxon>Pseudonocardiaceae</taxon>
        <taxon>Amycolatopsis</taxon>
    </lineage>
</organism>